<organism evidence="2 3">
    <name type="scientific">Gemmata algarum</name>
    <dbReference type="NCBI Taxonomy" id="2975278"/>
    <lineage>
        <taxon>Bacteria</taxon>
        <taxon>Pseudomonadati</taxon>
        <taxon>Planctomycetota</taxon>
        <taxon>Planctomycetia</taxon>
        <taxon>Gemmatales</taxon>
        <taxon>Gemmataceae</taxon>
        <taxon>Gemmata</taxon>
    </lineage>
</organism>
<feature type="region of interest" description="Disordered" evidence="1">
    <location>
        <begin position="206"/>
        <end position="227"/>
    </location>
</feature>
<proteinExistence type="predicted"/>
<dbReference type="Proteomes" id="UP001272242">
    <property type="component" value="Unassembled WGS sequence"/>
</dbReference>
<gene>
    <name evidence="2" type="ORF">R5W23_006160</name>
</gene>
<feature type="compositionally biased region" description="Low complexity" evidence="1">
    <location>
        <begin position="25"/>
        <end position="37"/>
    </location>
</feature>
<evidence type="ECO:0000256" key="1">
    <source>
        <dbReference type="SAM" id="MobiDB-lite"/>
    </source>
</evidence>
<reference evidence="3" key="1">
    <citation type="journal article" date="2023" name="Mar. Drugs">
        <title>Gemmata algarum, a Novel Planctomycete Isolated from an Algal Mat, Displays Antimicrobial Activity.</title>
        <authorList>
            <person name="Kumar G."/>
            <person name="Kallscheuer N."/>
            <person name="Kashif M."/>
            <person name="Ahamad S."/>
            <person name="Jagadeeshwari U."/>
            <person name="Pannikurungottu S."/>
            <person name="Haufschild T."/>
            <person name="Kabuu M."/>
            <person name="Sasikala C."/>
            <person name="Jogler C."/>
            <person name="Ramana C."/>
        </authorList>
    </citation>
    <scope>NUCLEOTIDE SEQUENCE [LARGE SCALE GENOMIC DNA]</scope>
    <source>
        <strain evidence="3">JC673</strain>
    </source>
</reference>
<evidence type="ECO:0000313" key="2">
    <source>
        <dbReference type="EMBL" id="MDY3558970.1"/>
    </source>
</evidence>
<feature type="compositionally biased region" description="Basic residues" evidence="1">
    <location>
        <begin position="1"/>
        <end position="10"/>
    </location>
</feature>
<feature type="region of interest" description="Disordered" evidence="1">
    <location>
        <begin position="1"/>
        <end position="81"/>
    </location>
</feature>
<protein>
    <submittedName>
        <fullName evidence="2">ISKra4 family transposase</fullName>
    </submittedName>
</protein>
<sequence>MSHDRTRRRDRQCPVPERPHRPAARVRASGGPSGASRPRGRAGHLGPGPRVGTRGPGPVPQAPRDRGRGPQVALPDGSVADRLPTTHARTYRSVFGDFTLTRTCYGTRDGQRIALVPLDNRLQLPASDYSYLLQEWDAALGCESAFARVAATIRDILGVEQPVDSLERNHRRVAASVESFRAARPVPGPADEGAVFVVSADGKGVPMRRGAGDPPAKARRGKGDKANKKRMAIVGAVYSVDRHPRTAAEVTAALFRDPRSDRAPRPDRPVPVGKHVWGRLSRASDGSLGEPIDAVFGWLTGELGRRNPSGRPVVCVMDGPEALWDGRVRHVPGAVEVLDILHVTPRLWQAAHLFHREGTPGATQFVRDRVERILGGCVKGVVAGLRRLGTTRGLSGSRKKALGTICGYLSGNAGRMRYDEYLREGYPIASGVIEGACRHYVKDRLERSGMRWTRAGAQAMLDVRSEFLNGDWTVFQSHRIERETQRMYPHR</sequence>
<dbReference type="RefSeq" id="WP_320685819.1">
    <property type="nucleotide sequence ID" value="NZ_JAXBLV010000073.1"/>
</dbReference>
<accession>A0ABU5EUV1</accession>
<keyword evidence="3" id="KW-1185">Reference proteome</keyword>
<dbReference type="NCBIfam" id="NF033572">
    <property type="entry name" value="transpos_ISKra4"/>
    <property type="match status" value="1"/>
</dbReference>
<name>A0ABU5EUV1_9BACT</name>
<comment type="caution">
    <text evidence="2">The sequence shown here is derived from an EMBL/GenBank/DDBJ whole genome shotgun (WGS) entry which is preliminary data.</text>
</comment>
<dbReference type="EMBL" id="JAXBLV010000073">
    <property type="protein sequence ID" value="MDY3558970.1"/>
    <property type="molecule type" value="Genomic_DNA"/>
</dbReference>
<feature type="non-terminal residue" evidence="2">
    <location>
        <position position="491"/>
    </location>
</feature>
<evidence type="ECO:0000313" key="3">
    <source>
        <dbReference type="Proteomes" id="UP001272242"/>
    </source>
</evidence>